<dbReference type="InterPro" id="IPR009875">
    <property type="entry name" value="PilZ_domain"/>
</dbReference>
<dbReference type="OrthoDB" id="8084989at2"/>
<evidence type="ECO:0000259" key="1">
    <source>
        <dbReference type="Pfam" id="PF07238"/>
    </source>
</evidence>
<dbReference type="RefSeq" id="WP_148914653.1">
    <property type="nucleotide sequence ID" value="NZ_VSZS01000061.1"/>
</dbReference>
<dbReference type="AlphaFoldDB" id="A0A5D4GVJ6"/>
<feature type="domain" description="PilZ" evidence="1">
    <location>
        <begin position="34"/>
        <end position="112"/>
    </location>
</feature>
<name>A0A5D4GVJ6_9HYPH</name>
<comment type="caution">
    <text evidence="2">The sequence shown here is derived from an EMBL/GenBank/DDBJ whole genome shotgun (WGS) entry which is preliminary data.</text>
</comment>
<proteinExistence type="predicted"/>
<evidence type="ECO:0000313" key="3">
    <source>
        <dbReference type="Proteomes" id="UP000323258"/>
    </source>
</evidence>
<protein>
    <submittedName>
        <fullName evidence="2">PilZ domain-containing protein</fullName>
    </submittedName>
</protein>
<keyword evidence="3" id="KW-1185">Reference proteome</keyword>
<dbReference type="Pfam" id="PF07238">
    <property type="entry name" value="PilZ"/>
    <property type="match status" value="1"/>
</dbReference>
<sequence length="119" mass="13102">MARFVHRVVIEAGSFEMEPITRNSIGIDGEVFEDRRKEMRHRVFKGGKLTFNRGYGALECVVRNLSASGARLRFGETSGVPARFDLQIAGEPGVRSAQVRWRSLTDAGIEFDAAGDATA</sequence>
<organism evidence="2 3">
    <name type="scientific">Neoaquamicrobium microcysteis</name>
    <dbReference type="NCBI Taxonomy" id="2682781"/>
    <lineage>
        <taxon>Bacteria</taxon>
        <taxon>Pseudomonadati</taxon>
        <taxon>Pseudomonadota</taxon>
        <taxon>Alphaproteobacteria</taxon>
        <taxon>Hyphomicrobiales</taxon>
        <taxon>Phyllobacteriaceae</taxon>
        <taxon>Neoaquamicrobium</taxon>
    </lineage>
</organism>
<dbReference type="EMBL" id="VSZS01000061">
    <property type="protein sequence ID" value="TYR32891.1"/>
    <property type="molecule type" value="Genomic_DNA"/>
</dbReference>
<evidence type="ECO:0000313" key="2">
    <source>
        <dbReference type="EMBL" id="TYR32891.1"/>
    </source>
</evidence>
<accession>A0A5D4GVJ6</accession>
<dbReference type="SUPFAM" id="SSF141371">
    <property type="entry name" value="PilZ domain-like"/>
    <property type="match status" value="1"/>
</dbReference>
<gene>
    <name evidence="2" type="ORF">FY036_10380</name>
</gene>
<dbReference type="GO" id="GO:0035438">
    <property type="term" value="F:cyclic-di-GMP binding"/>
    <property type="evidence" value="ECO:0007669"/>
    <property type="project" value="InterPro"/>
</dbReference>
<reference evidence="2 3" key="2">
    <citation type="submission" date="2019-09" db="EMBL/GenBank/DDBJ databases">
        <title>Mesorhizobium sp. MaA-C15 isolated from Microcystis aeruginosa.</title>
        <authorList>
            <person name="Jeong S.E."/>
            <person name="Jin H.M."/>
            <person name="Jeon C.O."/>
        </authorList>
    </citation>
    <scope>NUCLEOTIDE SEQUENCE [LARGE SCALE GENOMIC DNA]</scope>
    <source>
        <strain evidence="2 3">MaA-C15</strain>
    </source>
</reference>
<dbReference type="Proteomes" id="UP000323258">
    <property type="component" value="Unassembled WGS sequence"/>
</dbReference>
<reference evidence="2 3" key="1">
    <citation type="submission" date="2019-08" db="EMBL/GenBank/DDBJ databases">
        <authorList>
            <person name="Seo Y.L."/>
        </authorList>
    </citation>
    <scope>NUCLEOTIDE SEQUENCE [LARGE SCALE GENOMIC DNA]</scope>
    <source>
        <strain evidence="2 3">MaA-C15</strain>
    </source>
</reference>